<keyword evidence="9" id="KW-0812">Transmembrane</keyword>
<keyword evidence="9" id="KW-0472">Membrane</keyword>
<dbReference type="EC" id="2.1.1.137" evidence="4"/>
<dbReference type="Gene3D" id="3.40.50.150">
    <property type="entry name" value="Vaccinia Virus protein VP39"/>
    <property type="match status" value="1"/>
</dbReference>
<evidence type="ECO:0000256" key="6">
    <source>
        <dbReference type="ARBA" id="ARBA00047941"/>
    </source>
</evidence>
<reference evidence="11" key="1">
    <citation type="submission" date="2022-07" db="EMBL/GenBank/DDBJ databases">
        <title>FELIX.</title>
        <authorList>
            <person name="Wan K.H."/>
            <person name="Park S."/>
            <person name="Lawrence Q."/>
            <person name="Eichenberger J.P."/>
            <person name="Booth B.W."/>
            <person name="Piaggio A.J."/>
            <person name="Chandler J.C."/>
            <person name="Franklin A.B."/>
            <person name="Celniker S.E."/>
        </authorList>
    </citation>
    <scope>NUCLEOTIDE SEQUENCE</scope>
    <source>
        <strain evidence="11">QA-1986 374</strain>
    </source>
</reference>
<dbReference type="Pfam" id="PF13847">
    <property type="entry name" value="Methyltransf_31"/>
    <property type="match status" value="1"/>
</dbReference>
<evidence type="ECO:0000256" key="3">
    <source>
        <dbReference type="ARBA" id="ARBA00034487"/>
    </source>
</evidence>
<keyword evidence="1" id="KW-0808">Transferase</keyword>
<dbReference type="InterPro" id="IPR029063">
    <property type="entry name" value="SAM-dependent_MTases_sf"/>
</dbReference>
<dbReference type="InterPro" id="IPR025714">
    <property type="entry name" value="Methyltranfer_dom"/>
</dbReference>
<evidence type="ECO:0000259" key="10">
    <source>
        <dbReference type="Pfam" id="PF13847"/>
    </source>
</evidence>
<dbReference type="GO" id="GO:0032259">
    <property type="term" value="P:methylation"/>
    <property type="evidence" value="ECO:0007669"/>
    <property type="project" value="UniProtKB-KW"/>
</dbReference>
<evidence type="ECO:0000256" key="7">
    <source>
        <dbReference type="ARBA" id="ARBA00047943"/>
    </source>
</evidence>
<dbReference type="PANTHER" id="PTHR43675:SF8">
    <property type="entry name" value="ARSENITE METHYLTRANSFERASE"/>
    <property type="match status" value="1"/>
</dbReference>
<keyword evidence="2" id="KW-0949">S-adenosyl-L-methionine</keyword>
<evidence type="ECO:0000256" key="5">
    <source>
        <dbReference type="ARBA" id="ARBA00034545"/>
    </source>
</evidence>
<evidence type="ECO:0000313" key="11">
    <source>
        <dbReference type="EMBL" id="UUI01215.1"/>
    </source>
</evidence>
<name>A0ABY5JLN5_9BACI</name>
<protein>
    <recommendedName>
        <fullName evidence="5">Arsenite methyltransferase</fullName>
        <ecNumber evidence="4">2.1.1.137</ecNumber>
    </recommendedName>
</protein>
<dbReference type="EMBL" id="CP101914">
    <property type="protein sequence ID" value="UUI01215.1"/>
    <property type="molecule type" value="Genomic_DNA"/>
</dbReference>
<comment type="catalytic activity">
    <reaction evidence="7">
        <text>arsenic triglutathione + 2 [thioredoxin]-dithiol + 2 S-adenosyl-L-methionine + H2O = dimethylarsinous acid + 2 [thioredoxin]-disulfide + 3 glutathione + 2 S-adenosyl-L-homocysteine + 2 H(+)</text>
        <dbReference type="Rhea" id="RHEA:69464"/>
        <dbReference type="Rhea" id="RHEA-COMP:10698"/>
        <dbReference type="Rhea" id="RHEA-COMP:10700"/>
        <dbReference type="ChEBI" id="CHEBI:15377"/>
        <dbReference type="ChEBI" id="CHEBI:15378"/>
        <dbReference type="ChEBI" id="CHEBI:23808"/>
        <dbReference type="ChEBI" id="CHEBI:29950"/>
        <dbReference type="ChEBI" id="CHEBI:50058"/>
        <dbReference type="ChEBI" id="CHEBI:57856"/>
        <dbReference type="ChEBI" id="CHEBI:57925"/>
        <dbReference type="ChEBI" id="CHEBI:59789"/>
        <dbReference type="ChEBI" id="CHEBI:183640"/>
        <dbReference type="EC" id="2.1.1.137"/>
    </reaction>
</comment>
<sequence length="219" mass="24784">MLKLIIFATILMSIIIFYVWRFASRKHEIPCPFWLRWLVEIDNPFTKTNKANVIIEQSDIQPGMQVIDFGCGSGRLTIPVAERVGTSGKVTAVDIQAEMLERVEKKRKEKKLMNIKFAEGKIGLGELQLSPCDHALLVNVLGEIPNREAAFTEIFNILKPDGILTVAETIFDPHFQKREEVLKLAGKAGFHEMDFNGNWAAYSLLLRKPVSSLEIKTND</sequence>
<feature type="domain" description="Methyltransferase" evidence="10">
    <location>
        <begin position="61"/>
        <end position="176"/>
    </location>
</feature>
<keyword evidence="11" id="KW-0489">Methyltransferase</keyword>
<dbReference type="RefSeq" id="WP_256706648.1">
    <property type="nucleotide sequence ID" value="NZ_CP101914.1"/>
</dbReference>
<evidence type="ECO:0000256" key="1">
    <source>
        <dbReference type="ARBA" id="ARBA00022679"/>
    </source>
</evidence>
<evidence type="ECO:0000313" key="12">
    <source>
        <dbReference type="Proteomes" id="UP001059773"/>
    </source>
</evidence>
<dbReference type="GO" id="GO:0008168">
    <property type="term" value="F:methyltransferase activity"/>
    <property type="evidence" value="ECO:0007669"/>
    <property type="project" value="UniProtKB-KW"/>
</dbReference>
<comment type="catalytic activity">
    <reaction evidence="8">
        <text>arsenic triglutathione + 3 [thioredoxin]-dithiol + 3 S-adenosyl-L-methionine = trimethylarsine + 3 [thioredoxin]-disulfide + 3 glutathione + 3 S-adenosyl-L-homocysteine + 3 H(+)</text>
        <dbReference type="Rhea" id="RHEA:69432"/>
        <dbReference type="Rhea" id="RHEA-COMP:10698"/>
        <dbReference type="Rhea" id="RHEA-COMP:10700"/>
        <dbReference type="ChEBI" id="CHEBI:15378"/>
        <dbReference type="ChEBI" id="CHEBI:27130"/>
        <dbReference type="ChEBI" id="CHEBI:29950"/>
        <dbReference type="ChEBI" id="CHEBI:50058"/>
        <dbReference type="ChEBI" id="CHEBI:57856"/>
        <dbReference type="ChEBI" id="CHEBI:57925"/>
        <dbReference type="ChEBI" id="CHEBI:59789"/>
        <dbReference type="ChEBI" id="CHEBI:183640"/>
        <dbReference type="EC" id="2.1.1.137"/>
    </reaction>
</comment>
<evidence type="ECO:0000256" key="9">
    <source>
        <dbReference type="SAM" id="Phobius"/>
    </source>
</evidence>
<keyword evidence="12" id="KW-1185">Reference proteome</keyword>
<dbReference type="InterPro" id="IPR026669">
    <property type="entry name" value="Arsenite_MeTrfase-like"/>
</dbReference>
<comment type="similarity">
    <text evidence="3">Belongs to the methyltransferase superfamily. Arsenite methyltransferase family.</text>
</comment>
<dbReference type="PANTHER" id="PTHR43675">
    <property type="entry name" value="ARSENITE METHYLTRANSFERASE"/>
    <property type="match status" value="1"/>
</dbReference>
<dbReference type="Proteomes" id="UP001059773">
    <property type="component" value="Chromosome"/>
</dbReference>
<comment type="catalytic activity">
    <reaction evidence="6">
        <text>arsenic triglutathione + [thioredoxin]-dithiol + S-adenosyl-L-methionine + 2 H2O = methylarsonous acid + [thioredoxin]-disulfide + 3 glutathione + S-adenosyl-L-homocysteine + H(+)</text>
        <dbReference type="Rhea" id="RHEA:69460"/>
        <dbReference type="Rhea" id="RHEA-COMP:10698"/>
        <dbReference type="Rhea" id="RHEA-COMP:10700"/>
        <dbReference type="ChEBI" id="CHEBI:15377"/>
        <dbReference type="ChEBI" id="CHEBI:15378"/>
        <dbReference type="ChEBI" id="CHEBI:17826"/>
        <dbReference type="ChEBI" id="CHEBI:29950"/>
        <dbReference type="ChEBI" id="CHEBI:50058"/>
        <dbReference type="ChEBI" id="CHEBI:57856"/>
        <dbReference type="ChEBI" id="CHEBI:57925"/>
        <dbReference type="ChEBI" id="CHEBI:59789"/>
        <dbReference type="ChEBI" id="CHEBI:183640"/>
        <dbReference type="EC" id="2.1.1.137"/>
    </reaction>
</comment>
<feature type="transmembrane region" description="Helical" evidence="9">
    <location>
        <begin position="6"/>
        <end position="23"/>
    </location>
</feature>
<evidence type="ECO:0000256" key="4">
    <source>
        <dbReference type="ARBA" id="ARBA00034521"/>
    </source>
</evidence>
<proteinExistence type="inferred from homology"/>
<dbReference type="CDD" id="cd02440">
    <property type="entry name" value="AdoMet_MTases"/>
    <property type="match status" value="1"/>
</dbReference>
<keyword evidence="9" id="KW-1133">Transmembrane helix</keyword>
<evidence type="ECO:0000256" key="8">
    <source>
        <dbReference type="ARBA" id="ARBA00048428"/>
    </source>
</evidence>
<accession>A0ABY5JLN5</accession>
<organism evidence="11 12">
    <name type="scientific">Oceanobacillus jeddahense</name>
    <dbReference type="NCBI Taxonomy" id="1462527"/>
    <lineage>
        <taxon>Bacteria</taxon>
        <taxon>Bacillati</taxon>
        <taxon>Bacillota</taxon>
        <taxon>Bacilli</taxon>
        <taxon>Bacillales</taxon>
        <taxon>Bacillaceae</taxon>
        <taxon>Oceanobacillus</taxon>
    </lineage>
</organism>
<dbReference type="SUPFAM" id="SSF53335">
    <property type="entry name" value="S-adenosyl-L-methionine-dependent methyltransferases"/>
    <property type="match status" value="1"/>
</dbReference>
<gene>
    <name evidence="11" type="ORF">NP439_14220</name>
</gene>
<evidence type="ECO:0000256" key="2">
    <source>
        <dbReference type="ARBA" id="ARBA00022691"/>
    </source>
</evidence>